<name>A0AAN8ZNQ5_9MAGN</name>
<dbReference type="InterPro" id="IPR006816">
    <property type="entry name" value="ELMO_dom"/>
</dbReference>
<organism evidence="2 3">
    <name type="scientific">Dillenia turbinata</name>
    <dbReference type="NCBI Taxonomy" id="194707"/>
    <lineage>
        <taxon>Eukaryota</taxon>
        <taxon>Viridiplantae</taxon>
        <taxon>Streptophyta</taxon>
        <taxon>Embryophyta</taxon>
        <taxon>Tracheophyta</taxon>
        <taxon>Spermatophyta</taxon>
        <taxon>Magnoliopsida</taxon>
        <taxon>eudicotyledons</taxon>
        <taxon>Gunneridae</taxon>
        <taxon>Pentapetalae</taxon>
        <taxon>Dilleniales</taxon>
        <taxon>Dilleniaceae</taxon>
        <taxon>Dillenia</taxon>
    </lineage>
</organism>
<dbReference type="PANTHER" id="PTHR12771:SF56">
    <property type="entry name" value="CED-12"/>
    <property type="match status" value="1"/>
</dbReference>
<accession>A0AAN8ZNQ5</accession>
<gene>
    <name evidence="2" type="ORF">RJ641_025608</name>
</gene>
<dbReference type="PANTHER" id="PTHR12771">
    <property type="entry name" value="ENGULFMENT AND CELL MOTILITY"/>
    <property type="match status" value="1"/>
</dbReference>
<keyword evidence="3" id="KW-1185">Reference proteome</keyword>
<proteinExistence type="predicted"/>
<dbReference type="InterPro" id="IPR050868">
    <property type="entry name" value="ELMO_domain-containing"/>
</dbReference>
<dbReference type="PROSITE" id="PS51335">
    <property type="entry name" value="ELMO"/>
    <property type="match status" value="1"/>
</dbReference>
<comment type="caution">
    <text evidence="2">The sequence shown here is derived from an EMBL/GenBank/DDBJ whole genome shotgun (WGS) entry which is preliminary data.</text>
</comment>
<evidence type="ECO:0000313" key="3">
    <source>
        <dbReference type="Proteomes" id="UP001370490"/>
    </source>
</evidence>
<dbReference type="Proteomes" id="UP001370490">
    <property type="component" value="Unassembled WGS sequence"/>
</dbReference>
<protein>
    <submittedName>
        <fullName evidence="2">ELMO domain</fullName>
    </submittedName>
</protein>
<feature type="domain" description="ELMO" evidence="1">
    <location>
        <begin position="31"/>
        <end position="192"/>
    </location>
</feature>
<dbReference type="EMBL" id="JBAMMX010000003">
    <property type="protein sequence ID" value="KAK6944506.1"/>
    <property type="molecule type" value="Genomic_DNA"/>
</dbReference>
<reference evidence="2 3" key="1">
    <citation type="submission" date="2023-12" db="EMBL/GenBank/DDBJ databases">
        <title>A high-quality genome assembly for Dillenia turbinata (Dilleniales).</title>
        <authorList>
            <person name="Chanderbali A."/>
        </authorList>
    </citation>
    <scope>NUCLEOTIDE SEQUENCE [LARGE SCALE GENOMIC DNA]</scope>
    <source>
        <strain evidence="2">LSX21</strain>
        <tissue evidence="2">Leaf</tissue>
    </source>
</reference>
<dbReference type="Pfam" id="PF04727">
    <property type="entry name" value="ELMO_CED12"/>
    <property type="match status" value="1"/>
</dbReference>
<evidence type="ECO:0000259" key="1">
    <source>
        <dbReference type="PROSITE" id="PS51335"/>
    </source>
</evidence>
<dbReference type="AlphaFoldDB" id="A0AAN8ZNQ5"/>
<sequence length="211" mass="24547">MQLKTEYQRCVTPATFPFLGPNNPVKRGTNERLDALKRLWRLAYPDRGLPSLESELWKDMGWQGSDPSTDFRGGGYISLENLIYFAENYQVSFQSLLHKQDGERAEWEYPFDVAGINISFMLIQMLDLQLGKPASFMGRRFLQLLSEDEMAFDNLYCVAFQMMDARWLAKRASYMDFNDVLKSTRSQLERELALDDVLSVKDLPAYNLLRR</sequence>
<evidence type="ECO:0000313" key="2">
    <source>
        <dbReference type="EMBL" id="KAK6944506.1"/>
    </source>
</evidence>